<keyword evidence="2" id="KW-1185">Reference proteome</keyword>
<sequence length="47" mass="5542">MKADITAQPPEDIFDLEQEAFHPAWFKALTYRYFLASQWMVAHLSKV</sequence>
<dbReference type="RefSeq" id="WP_256537266.1">
    <property type="nucleotide sequence ID" value="NZ_JANHOH010000001.1"/>
</dbReference>
<name>A0ABT1SXH7_9SPHI</name>
<proteinExistence type="predicted"/>
<dbReference type="EMBL" id="JANHOH010000001">
    <property type="protein sequence ID" value="MCQ6957056.1"/>
    <property type="molecule type" value="Genomic_DNA"/>
</dbReference>
<evidence type="ECO:0000313" key="2">
    <source>
        <dbReference type="Proteomes" id="UP001204376"/>
    </source>
</evidence>
<dbReference type="Proteomes" id="UP001204376">
    <property type="component" value="Unassembled WGS sequence"/>
</dbReference>
<protein>
    <submittedName>
        <fullName evidence="1">Uncharacterized protein</fullName>
    </submittedName>
</protein>
<gene>
    <name evidence="1" type="ORF">NPE20_03770</name>
</gene>
<evidence type="ECO:0000313" key="1">
    <source>
        <dbReference type="EMBL" id="MCQ6957056.1"/>
    </source>
</evidence>
<comment type="caution">
    <text evidence="1">The sequence shown here is derived from an EMBL/GenBank/DDBJ whole genome shotgun (WGS) entry which is preliminary data.</text>
</comment>
<reference evidence="1 2" key="1">
    <citation type="submission" date="2022-07" db="EMBL/GenBank/DDBJ databases">
        <title>Mucilaginibacter sp. JC4.</title>
        <authorList>
            <person name="Le V."/>
            <person name="Ko S.-R."/>
            <person name="Ahn C.-Y."/>
            <person name="Oh H.-M."/>
        </authorList>
    </citation>
    <scope>NUCLEOTIDE SEQUENCE [LARGE SCALE GENOMIC DNA]</scope>
    <source>
        <strain evidence="1 2">JC4</strain>
    </source>
</reference>
<organism evidence="1 2">
    <name type="scientific">Mucilaginibacter aquariorum</name>
    <dbReference type="NCBI Taxonomy" id="2967225"/>
    <lineage>
        <taxon>Bacteria</taxon>
        <taxon>Pseudomonadati</taxon>
        <taxon>Bacteroidota</taxon>
        <taxon>Sphingobacteriia</taxon>
        <taxon>Sphingobacteriales</taxon>
        <taxon>Sphingobacteriaceae</taxon>
        <taxon>Mucilaginibacter</taxon>
    </lineage>
</organism>
<accession>A0ABT1SXH7</accession>